<reference evidence="6 7" key="1">
    <citation type="submission" date="2020-08" db="EMBL/GenBank/DDBJ databases">
        <title>Genomic Encyclopedia of Type Strains, Phase III (KMG-III): the genomes of soil and plant-associated and newly described type strains.</title>
        <authorList>
            <person name="Whitman W."/>
        </authorList>
    </citation>
    <scope>NUCLEOTIDE SEQUENCE [LARGE SCALE GENOMIC DNA]</scope>
    <source>
        <strain evidence="6 7">CECT 3265</strain>
    </source>
</reference>
<evidence type="ECO:0000313" key="7">
    <source>
        <dbReference type="Proteomes" id="UP000556436"/>
    </source>
</evidence>
<dbReference type="InterPro" id="IPR036019">
    <property type="entry name" value="MscL_channel"/>
</dbReference>
<protein>
    <submittedName>
        <fullName evidence="6">Large conductance mechanosensitive channel</fullName>
    </submittedName>
</protein>
<comment type="subcellular location">
    <subcellularLocation>
        <location evidence="1">Membrane</location>
        <topology evidence="1">Multi-pass membrane protein</topology>
    </subcellularLocation>
</comment>
<gene>
    <name evidence="6" type="ORF">FHS38_005000</name>
</gene>
<dbReference type="RefSeq" id="WP_184736915.1">
    <property type="nucleotide sequence ID" value="NZ_BMRW01000002.1"/>
</dbReference>
<sequence>MLKGLKNFVMRGDIVTVAVALIIALALSTLIKAFTDFVVNPVITRAQGGRSVGLGWQLGRAGNRSTYLDAGAFLSAVLYFLIFMAVVYFFIVVPYKHIQARRGVVVFKEQGPLKTCPACLSEDLPEAAYKCRHCGTEQPPAAAARTA</sequence>
<dbReference type="InterPro" id="IPR037673">
    <property type="entry name" value="MSC/AndL"/>
</dbReference>
<name>A0A7W7LEW9_STRNE</name>
<evidence type="ECO:0000256" key="5">
    <source>
        <dbReference type="SAM" id="Phobius"/>
    </source>
</evidence>
<evidence type="ECO:0000256" key="1">
    <source>
        <dbReference type="ARBA" id="ARBA00004141"/>
    </source>
</evidence>
<dbReference type="GO" id="GO:0016020">
    <property type="term" value="C:membrane"/>
    <property type="evidence" value="ECO:0007669"/>
    <property type="project" value="UniProtKB-SubCell"/>
</dbReference>
<evidence type="ECO:0000313" key="6">
    <source>
        <dbReference type="EMBL" id="MBB4888925.1"/>
    </source>
</evidence>
<feature type="transmembrane region" description="Helical" evidence="5">
    <location>
        <begin position="72"/>
        <end position="93"/>
    </location>
</feature>
<keyword evidence="3 5" id="KW-1133">Transmembrane helix</keyword>
<dbReference type="PANTHER" id="PTHR30266:SF2">
    <property type="entry name" value="LARGE-CONDUCTANCE MECHANOSENSITIVE CHANNEL"/>
    <property type="match status" value="1"/>
</dbReference>
<accession>A0A7W7LEW9</accession>
<keyword evidence="7" id="KW-1185">Reference proteome</keyword>
<feature type="transmembrane region" description="Helical" evidence="5">
    <location>
        <begin position="12"/>
        <end position="31"/>
    </location>
</feature>
<dbReference type="PANTHER" id="PTHR30266">
    <property type="entry name" value="MECHANOSENSITIVE CHANNEL MSCL"/>
    <property type="match status" value="1"/>
</dbReference>
<keyword evidence="4 5" id="KW-0472">Membrane</keyword>
<proteinExistence type="predicted"/>
<keyword evidence="2 5" id="KW-0812">Transmembrane</keyword>
<evidence type="ECO:0000256" key="4">
    <source>
        <dbReference type="ARBA" id="ARBA00023136"/>
    </source>
</evidence>
<comment type="caution">
    <text evidence="6">The sequence shown here is derived from an EMBL/GenBank/DDBJ whole genome shotgun (WGS) entry which is preliminary data.</text>
</comment>
<dbReference type="AlphaFoldDB" id="A0A7W7LEW9"/>
<dbReference type="SUPFAM" id="SSF81330">
    <property type="entry name" value="Gated mechanosensitive channel"/>
    <property type="match status" value="1"/>
</dbReference>
<dbReference type="GO" id="GO:0008381">
    <property type="term" value="F:mechanosensitive monoatomic ion channel activity"/>
    <property type="evidence" value="ECO:0007669"/>
    <property type="project" value="TreeGrafter"/>
</dbReference>
<dbReference type="Proteomes" id="UP000556436">
    <property type="component" value="Unassembled WGS sequence"/>
</dbReference>
<evidence type="ECO:0000256" key="2">
    <source>
        <dbReference type="ARBA" id="ARBA00022692"/>
    </source>
</evidence>
<dbReference type="EMBL" id="JACHJG010000011">
    <property type="protein sequence ID" value="MBB4888925.1"/>
    <property type="molecule type" value="Genomic_DNA"/>
</dbReference>
<evidence type="ECO:0000256" key="3">
    <source>
        <dbReference type="ARBA" id="ARBA00022989"/>
    </source>
</evidence>
<dbReference type="Gene3D" id="1.10.1200.120">
    <property type="entry name" value="Large-conductance mechanosensitive channel, MscL, domain 1"/>
    <property type="match status" value="1"/>
</dbReference>
<dbReference type="Pfam" id="PF01741">
    <property type="entry name" value="MscL"/>
    <property type="match status" value="1"/>
</dbReference>
<organism evidence="6 7">
    <name type="scientific">Streptomyces netropsis</name>
    <name type="common">Streptoverticillium netropsis</name>
    <dbReference type="NCBI Taxonomy" id="55404"/>
    <lineage>
        <taxon>Bacteria</taxon>
        <taxon>Bacillati</taxon>
        <taxon>Actinomycetota</taxon>
        <taxon>Actinomycetes</taxon>
        <taxon>Kitasatosporales</taxon>
        <taxon>Streptomycetaceae</taxon>
        <taxon>Streptomyces</taxon>
    </lineage>
</organism>